<dbReference type="CDD" id="cd06587">
    <property type="entry name" value="VOC"/>
    <property type="match status" value="1"/>
</dbReference>
<dbReference type="EMBL" id="SLWO01000011">
    <property type="protein sequence ID" value="TCO18747.1"/>
    <property type="molecule type" value="Genomic_DNA"/>
</dbReference>
<dbReference type="InterPro" id="IPR004360">
    <property type="entry name" value="Glyas_Fos-R_dOase_dom"/>
</dbReference>
<comment type="caution">
    <text evidence="3">The sequence shown here is derived from an EMBL/GenBank/DDBJ whole genome shotgun (WGS) entry which is preliminary data.</text>
</comment>
<evidence type="ECO:0000259" key="1">
    <source>
        <dbReference type="PROSITE" id="PS51819"/>
    </source>
</evidence>
<keyword evidence="3" id="KW-0223">Dioxygenase</keyword>
<dbReference type="GO" id="GO:0016829">
    <property type="term" value="F:lyase activity"/>
    <property type="evidence" value="ECO:0007669"/>
    <property type="project" value="UniProtKB-KW"/>
</dbReference>
<feature type="domain" description="VOC" evidence="1">
    <location>
        <begin position="3"/>
        <end position="119"/>
    </location>
</feature>
<reference evidence="2" key="4">
    <citation type="submission" date="2024-05" db="EMBL/GenBank/DDBJ databases">
        <authorList>
            <person name="Sun Q."/>
            <person name="Zhou Y."/>
        </authorList>
    </citation>
    <scope>NUCLEOTIDE SEQUENCE</scope>
    <source>
        <strain evidence="2">CGMCC 1.15644</strain>
    </source>
</reference>
<dbReference type="AlphaFoldDB" id="A0A4R2H1Z3"/>
<evidence type="ECO:0000313" key="4">
    <source>
        <dbReference type="Proteomes" id="UP000295684"/>
    </source>
</evidence>
<keyword evidence="3" id="KW-0456">Lyase</keyword>
<dbReference type="PROSITE" id="PS51819">
    <property type="entry name" value="VOC"/>
    <property type="match status" value="1"/>
</dbReference>
<name>A0A4R2H1Z3_9SPHI</name>
<evidence type="ECO:0000313" key="3">
    <source>
        <dbReference type="EMBL" id="TCO18747.1"/>
    </source>
</evidence>
<protein>
    <submittedName>
        <fullName evidence="3">Catechol 2,3-dioxygenase-like lactoylglutathione lyase family enzyme</fullName>
    </submittedName>
    <submittedName>
        <fullName evidence="2">Glyoxalase</fullName>
    </submittedName>
</protein>
<dbReference type="InterPro" id="IPR029068">
    <property type="entry name" value="Glyas_Bleomycin-R_OHBP_Dase"/>
</dbReference>
<dbReference type="RefSeq" id="WP_132536294.1">
    <property type="nucleotide sequence ID" value="NZ_BMJO01000010.1"/>
</dbReference>
<dbReference type="SUPFAM" id="SSF54593">
    <property type="entry name" value="Glyoxalase/Bleomycin resistance protein/Dihydroxybiphenyl dioxygenase"/>
    <property type="match status" value="1"/>
</dbReference>
<dbReference type="InterPro" id="IPR037523">
    <property type="entry name" value="VOC_core"/>
</dbReference>
<gene>
    <name evidence="3" type="ORF">EV200_11185</name>
    <name evidence="2" type="ORF">GCM10011413_41420</name>
</gene>
<dbReference type="Pfam" id="PF00903">
    <property type="entry name" value="Glyoxalase"/>
    <property type="match status" value="1"/>
</dbReference>
<dbReference type="EMBL" id="BMJO01000010">
    <property type="protein sequence ID" value="GGE70441.1"/>
    <property type="molecule type" value="Genomic_DNA"/>
</dbReference>
<reference evidence="3 4" key="3">
    <citation type="submission" date="2019-03" db="EMBL/GenBank/DDBJ databases">
        <title>Genomic Encyclopedia of Type Strains, Phase IV (KMG-IV): sequencing the most valuable type-strain genomes for metagenomic binning, comparative biology and taxonomic classification.</title>
        <authorList>
            <person name="Goeker M."/>
        </authorList>
    </citation>
    <scope>NUCLEOTIDE SEQUENCE [LARGE SCALE GENOMIC DNA]</scope>
    <source>
        <strain evidence="3 4">DSM 103236</strain>
    </source>
</reference>
<proteinExistence type="predicted"/>
<keyword evidence="3" id="KW-0560">Oxidoreductase</keyword>
<sequence>MRKLAFASLQVRDLEVSKAFYTEKLGFELSGMTNPYACVFKYNNGEASFAIRTPIANIDGKELGVGTSLWFAIDENIELLQSQLIKKGVFILGTINHTPFGQTLMVKDPDGYIITFLAQTEATQND</sequence>
<dbReference type="GO" id="GO:0051213">
    <property type="term" value="F:dioxygenase activity"/>
    <property type="evidence" value="ECO:0007669"/>
    <property type="project" value="UniProtKB-KW"/>
</dbReference>
<keyword evidence="5" id="KW-1185">Reference proteome</keyword>
<dbReference type="Proteomes" id="UP000622648">
    <property type="component" value="Unassembled WGS sequence"/>
</dbReference>
<dbReference type="Proteomes" id="UP000295684">
    <property type="component" value="Unassembled WGS sequence"/>
</dbReference>
<dbReference type="Gene3D" id="3.10.180.10">
    <property type="entry name" value="2,3-Dihydroxybiphenyl 1,2-Dioxygenase, domain 1"/>
    <property type="match status" value="1"/>
</dbReference>
<reference evidence="2" key="1">
    <citation type="journal article" date="2014" name="Int. J. Syst. Evol. Microbiol.">
        <title>Complete genome of a new Firmicutes species belonging to the dominant human colonic microbiota ('Ruminococcus bicirculans') reveals two chromosomes and a selective capacity to utilize plant glucans.</title>
        <authorList>
            <consortium name="NISC Comparative Sequencing Program"/>
            <person name="Wegmann U."/>
            <person name="Louis P."/>
            <person name="Goesmann A."/>
            <person name="Henrissat B."/>
            <person name="Duncan S.H."/>
            <person name="Flint H.J."/>
        </authorList>
    </citation>
    <scope>NUCLEOTIDE SEQUENCE</scope>
    <source>
        <strain evidence="2">CGMCC 1.15644</strain>
    </source>
</reference>
<evidence type="ECO:0000313" key="5">
    <source>
        <dbReference type="Proteomes" id="UP000622648"/>
    </source>
</evidence>
<evidence type="ECO:0000313" key="2">
    <source>
        <dbReference type="EMBL" id="GGE70441.1"/>
    </source>
</evidence>
<dbReference type="OrthoDB" id="9796521at2"/>
<organism evidence="3 4">
    <name type="scientific">Pedobacter psychrotolerans</name>
    <dbReference type="NCBI Taxonomy" id="1843235"/>
    <lineage>
        <taxon>Bacteria</taxon>
        <taxon>Pseudomonadati</taxon>
        <taxon>Bacteroidota</taxon>
        <taxon>Sphingobacteriia</taxon>
        <taxon>Sphingobacteriales</taxon>
        <taxon>Sphingobacteriaceae</taxon>
        <taxon>Pedobacter</taxon>
    </lineage>
</organism>
<accession>A0A4R2H1Z3</accession>
<reference evidence="5" key="2">
    <citation type="journal article" date="2019" name="Int. J. Syst. Evol. Microbiol.">
        <title>The Global Catalogue of Microorganisms (GCM) 10K type strain sequencing project: providing services to taxonomists for standard genome sequencing and annotation.</title>
        <authorList>
            <consortium name="The Broad Institute Genomics Platform"/>
            <consortium name="The Broad Institute Genome Sequencing Center for Infectious Disease"/>
            <person name="Wu L."/>
            <person name="Ma J."/>
        </authorList>
    </citation>
    <scope>NUCLEOTIDE SEQUENCE [LARGE SCALE GENOMIC DNA]</scope>
    <source>
        <strain evidence="5">CGMCC 1.15644</strain>
    </source>
</reference>